<feature type="transmembrane region" description="Helical" evidence="1">
    <location>
        <begin position="46"/>
        <end position="70"/>
    </location>
</feature>
<dbReference type="AlphaFoldDB" id="A0AAD8K9K2"/>
<keyword evidence="1" id="KW-0472">Membrane</keyword>
<evidence type="ECO:0000313" key="2">
    <source>
        <dbReference type="EMBL" id="KAK1416607.1"/>
    </source>
</evidence>
<comment type="caution">
    <text evidence="2">The sequence shown here is derived from an EMBL/GenBank/DDBJ whole genome shotgun (WGS) entry which is preliminary data.</text>
</comment>
<keyword evidence="1" id="KW-0812">Transmembrane</keyword>
<gene>
    <name evidence="2" type="ORF">QVD17_32398</name>
</gene>
<name>A0AAD8K9K2_TARER</name>
<keyword evidence="3" id="KW-1185">Reference proteome</keyword>
<proteinExistence type="predicted"/>
<accession>A0AAD8K9K2</accession>
<sequence length="112" mass="12078">MLALLVYQYNSSVFLSGFAGEVECCLLASFGRCLPEVDDVGRFSPLLFGSAVAGVIVLFFAALSTPRVPFGLTVRLSGTPTIECNSGGRILGSLLFFVITNVWQVMLSIFQF</sequence>
<feature type="transmembrane region" description="Helical" evidence="1">
    <location>
        <begin position="90"/>
        <end position="110"/>
    </location>
</feature>
<dbReference type="Proteomes" id="UP001229421">
    <property type="component" value="Unassembled WGS sequence"/>
</dbReference>
<organism evidence="2 3">
    <name type="scientific">Tagetes erecta</name>
    <name type="common">African marigold</name>
    <dbReference type="NCBI Taxonomy" id="13708"/>
    <lineage>
        <taxon>Eukaryota</taxon>
        <taxon>Viridiplantae</taxon>
        <taxon>Streptophyta</taxon>
        <taxon>Embryophyta</taxon>
        <taxon>Tracheophyta</taxon>
        <taxon>Spermatophyta</taxon>
        <taxon>Magnoliopsida</taxon>
        <taxon>eudicotyledons</taxon>
        <taxon>Gunneridae</taxon>
        <taxon>Pentapetalae</taxon>
        <taxon>asterids</taxon>
        <taxon>campanulids</taxon>
        <taxon>Asterales</taxon>
        <taxon>Asteraceae</taxon>
        <taxon>Asteroideae</taxon>
        <taxon>Heliantheae alliance</taxon>
        <taxon>Tageteae</taxon>
        <taxon>Tagetes</taxon>
    </lineage>
</organism>
<evidence type="ECO:0000256" key="1">
    <source>
        <dbReference type="SAM" id="Phobius"/>
    </source>
</evidence>
<reference evidence="2" key="1">
    <citation type="journal article" date="2023" name="bioRxiv">
        <title>Improved chromosome-level genome assembly for marigold (Tagetes erecta).</title>
        <authorList>
            <person name="Jiang F."/>
            <person name="Yuan L."/>
            <person name="Wang S."/>
            <person name="Wang H."/>
            <person name="Xu D."/>
            <person name="Wang A."/>
            <person name="Fan W."/>
        </authorList>
    </citation>
    <scope>NUCLEOTIDE SEQUENCE</scope>
    <source>
        <strain evidence="2">WSJ</strain>
        <tissue evidence="2">Leaf</tissue>
    </source>
</reference>
<keyword evidence="1" id="KW-1133">Transmembrane helix</keyword>
<protein>
    <submittedName>
        <fullName evidence="2">Uncharacterized protein</fullName>
    </submittedName>
</protein>
<evidence type="ECO:0000313" key="3">
    <source>
        <dbReference type="Proteomes" id="UP001229421"/>
    </source>
</evidence>
<dbReference type="EMBL" id="JAUHHV010000008">
    <property type="protein sequence ID" value="KAK1416607.1"/>
    <property type="molecule type" value="Genomic_DNA"/>
</dbReference>